<reference evidence="1" key="1">
    <citation type="submission" date="2020-06" db="EMBL/GenBank/DDBJ databases">
        <authorList>
            <consortium name="Plant Systems Biology data submission"/>
        </authorList>
    </citation>
    <scope>NUCLEOTIDE SEQUENCE</scope>
    <source>
        <strain evidence="1">D6</strain>
    </source>
</reference>
<sequence length="222" mass="23195">MMETTTAPTMDVTTIAPTMMETTTAPTMDVTTIAPTMMETTTAPTMGDTTAPTMMETTTAPTMGDTTAPTMMETTSAPSMAATTAPTPPGSVATSSLLNLVISQTFGRLPTQTEIDGLMVQVNQFYNDVLTNVFGADFMSFTATVTDSNSNVAGPFTIAMINHDDVTTFADGATIPSQAEVDQAIQDADLSSFIQNYLPSVLPEGNIFMNTIMASSSSTTGG</sequence>
<keyword evidence="2" id="KW-1185">Reference proteome</keyword>
<name>A0A9N8E4H5_9STRA</name>
<evidence type="ECO:0000313" key="2">
    <source>
        <dbReference type="Proteomes" id="UP001153069"/>
    </source>
</evidence>
<dbReference type="EMBL" id="CAICTM010000655">
    <property type="protein sequence ID" value="CAB9514492.1"/>
    <property type="molecule type" value="Genomic_DNA"/>
</dbReference>
<dbReference type="Proteomes" id="UP001153069">
    <property type="component" value="Unassembled WGS sequence"/>
</dbReference>
<dbReference type="AlphaFoldDB" id="A0A9N8E4H5"/>
<accession>A0A9N8E4H5</accession>
<comment type="caution">
    <text evidence="1">The sequence shown here is derived from an EMBL/GenBank/DDBJ whole genome shotgun (WGS) entry which is preliminary data.</text>
</comment>
<organism evidence="1 2">
    <name type="scientific">Seminavis robusta</name>
    <dbReference type="NCBI Taxonomy" id="568900"/>
    <lineage>
        <taxon>Eukaryota</taxon>
        <taxon>Sar</taxon>
        <taxon>Stramenopiles</taxon>
        <taxon>Ochrophyta</taxon>
        <taxon>Bacillariophyta</taxon>
        <taxon>Bacillariophyceae</taxon>
        <taxon>Bacillariophycidae</taxon>
        <taxon>Naviculales</taxon>
        <taxon>Naviculaceae</taxon>
        <taxon>Seminavis</taxon>
    </lineage>
</organism>
<proteinExistence type="predicted"/>
<gene>
    <name evidence="1" type="ORF">SEMRO_656_G182480.1</name>
</gene>
<evidence type="ECO:0000313" key="1">
    <source>
        <dbReference type="EMBL" id="CAB9514492.1"/>
    </source>
</evidence>
<protein>
    <submittedName>
        <fullName evidence="1">Uncharacterized protein</fullName>
    </submittedName>
</protein>